<dbReference type="EMBL" id="KQ419605">
    <property type="protein sequence ID" value="KOF82938.1"/>
    <property type="molecule type" value="Genomic_DNA"/>
</dbReference>
<dbReference type="GO" id="GO:0008203">
    <property type="term" value="P:cholesterol metabolic process"/>
    <property type="evidence" value="ECO:0007669"/>
    <property type="project" value="UniProtKB-KW"/>
</dbReference>
<feature type="transmembrane region" description="Helical" evidence="20">
    <location>
        <begin position="418"/>
        <end position="438"/>
    </location>
</feature>
<dbReference type="CDD" id="cd18921">
    <property type="entry name" value="bHLHzip_SREBP1"/>
    <property type="match status" value="1"/>
</dbReference>
<evidence type="ECO:0000256" key="12">
    <source>
        <dbReference type="ARBA" id="ARBA00023125"/>
    </source>
</evidence>
<keyword evidence="5" id="KW-1207">Sterol metabolism</keyword>
<keyword evidence="8 20" id="KW-1133">Transmembrane helix</keyword>
<comment type="similarity">
    <text evidence="18">Belongs to the SREBP family.</text>
</comment>
<keyword evidence="11" id="KW-0443">Lipid metabolism</keyword>
<evidence type="ECO:0000256" key="16">
    <source>
        <dbReference type="ARBA" id="ARBA00023242"/>
    </source>
</evidence>
<dbReference type="FunFam" id="4.10.280.10:FF:000016">
    <property type="entry name" value="Sterol regulatory element-binding transcription factor 1"/>
    <property type="match status" value="1"/>
</dbReference>
<protein>
    <recommendedName>
        <fullName evidence="21">BHLH domain-containing protein</fullName>
    </recommendedName>
</protein>
<keyword evidence="5" id="KW-0753">Steroid metabolism</keyword>
<dbReference type="PANTHER" id="PTHR46062:SF1">
    <property type="entry name" value="LP12374P"/>
    <property type="match status" value="1"/>
</dbReference>
<evidence type="ECO:0000256" key="18">
    <source>
        <dbReference type="ARBA" id="ARBA00038460"/>
    </source>
</evidence>
<keyword evidence="13 20" id="KW-0472">Membrane</keyword>
<keyword evidence="14" id="KW-0010">Activator</keyword>
<evidence type="ECO:0000256" key="19">
    <source>
        <dbReference type="SAM" id="MobiDB-lite"/>
    </source>
</evidence>
<gene>
    <name evidence="22" type="ORF">OCBIM_22024635mg</name>
</gene>
<dbReference type="PROSITE" id="PS50888">
    <property type="entry name" value="BHLH"/>
    <property type="match status" value="1"/>
</dbReference>
<evidence type="ECO:0000256" key="7">
    <source>
        <dbReference type="ARBA" id="ARBA00022824"/>
    </source>
</evidence>
<evidence type="ECO:0000256" key="8">
    <source>
        <dbReference type="ARBA" id="ARBA00022989"/>
    </source>
</evidence>
<feature type="domain" description="BHLH" evidence="21">
    <location>
        <begin position="213"/>
        <end position="263"/>
    </location>
</feature>
<dbReference type="OrthoDB" id="2133190at2759"/>
<evidence type="ECO:0000256" key="5">
    <source>
        <dbReference type="ARBA" id="ARBA00022548"/>
    </source>
</evidence>
<evidence type="ECO:0000256" key="3">
    <source>
        <dbReference type="ARBA" id="ARBA00004477"/>
    </source>
</evidence>
<dbReference type="GO" id="GO:0000978">
    <property type="term" value="F:RNA polymerase II cis-regulatory region sequence-specific DNA binding"/>
    <property type="evidence" value="ECO:0007669"/>
    <property type="project" value="TreeGrafter"/>
</dbReference>
<keyword evidence="17" id="KW-0968">Cytoplasmic vesicle</keyword>
<dbReference type="Gene3D" id="4.10.280.10">
    <property type="entry name" value="Helix-loop-helix DNA-binding domain"/>
    <property type="match status" value="1"/>
</dbReference>
<keyword evidence="6 20" id="KW-0812">Transmembrane</keyword>
<evidence type="ECO:0000256" key="14">
    <source>
        <dbReference type="ARBA" id="ARBA00023159"/>
    </source>
</evidence>
<evidence type="ECO:0000256" key="17">
    <source>
        <dbReference type="ARBA" id="ARBA00023329"/>
    </source>
</evidence>
<evidence type="ECO:0000256" key="4">
    <source>
        <dbReference type="ARBA" id="ARBA00004557"/>
    </source>
</evidence>
<dbReference type="SMART" id="SM00353">
    <property type="entry name" value="HLH"/>
    <property type="match status" value="1"/>
</dbReference>
<evidence type="ECO:0000256" key="13">
    <source>
        <dbReference type="ARBA" id="ARBA00023136"/>
    </source>
</evidence>
<keyword evidence="10" id="KW-0333">Golgi apparatus</keyword>
<feature type="transmembrane region" description="Helical" evidence="20">
    <location>
        <begin position="364"/>
        <end position="383"/>
    </location>
</feature>
<dbReference type="PANTHER" id="PTHR46062">
    <property type="entry name" value="STEROL REGULATORY ELEMENT-BINDING PROTEIN"/>
    <property type="match status" value="1"/>
</dbReference>
<evidence type="ECO:0000256" key="2">
    <source>
        <dbReference type="ARBA" id="ARBA00004394"/>
    </source>
</evidence>
<evidence type="ECO:0000259" key="21">
    <source>
        <dbReference type="PROSITE" id="PS50888"/>
    </source>
</evidence>
<evidence type="ECO:0000256" key="20">
    <source>
        <dbReference type="SAM" id="Phobius"/>
    </source>
</evidence>
<evidence type="ECO:0000256" key="10">
    <source>
        <dbReference type="ARBA" id="ARBA00023034"/>
    </source>
</evidence>
<dbReference type="SUPFAM" id="SSF47459">
    <property type="entry name" value="HLH, helix-loop-helix DNA-binding domain"/>
    <property type="match status" value="1"/>
</dbReference>
<dbReference type="AlphaFoldDB" id="A0A0L8H136"/>
<dbReference type="GO" id="GO:0005634">
    <property type="term" value="C:nucleus"/>
    <property type="evidence" value="ECO:0007669"/>
    <property type="project" value="UniProtKB-SubCell"/>
</dbReference>
<accession>A0A0L8H136</accession>
<dbReference type="GO" id="GO:0000981">
    <property type="term" value="F:DNA-binding transcription factor activity, RNA polymerase II-specific"/>
    <property type="evidence" value="ECO:0007669"/>
    <property type="project" value="TreeGrafter"/>
</dbReference>
<feature type="region of interest" description="Disordered" evidence="19">
    <location>
        <begin position="928"/>
        <end position="948"/>
    </location>
</feature>
<keyword evidence="15" id="KW-0804">Transcription</keyword>
<organism evidence="22">
    <name type="scientific">Octopus bimaculoides</name>
    <name type="common">California two-spotted octopus</name>
    <dbReference type="NCBI Taxonomy" id="37653"/>
    <lineage>
        <taxon>Eukaryota</taxon>
        <taxon>Metazoa</taxon>
        <taxon>Spiralia</taxon>
        <taxon>Lophotrochozoa</taxon>
        <taxon>Mollusca</taxon>
        <taxon>Cephalopoda</taxon>
        <taxon>Coleoidea</taxon>
        <taxon>Octopodiformes</taxon>
        <taxon>Octopoda</taxon>
        <taxon>Incirrata</taxon>
        <taxon>Octopodidae</taxon>
        <taxon>Octopus</taxon>
    </lineage>
</organism>
<evidence type="ECO:0000313" key="22">
    <source>
        <dbReference type="EMBL" id="KOF82938.1"/>
    </source>
</evidence>
<comment type="subcellular location">
    <subcellularLocation>
        <location evidence="4">Cytoplasmic vesicle</location>
        <location evidence="4">COPII-coated vesicle membrane</location>
        <topology evidence="4">Multi-pass membrane protein</topology>
    </subcellularLocation>
    <subcellularLocation>
        <location evidence="3">Endoplasmic reticulum membrane</location>
        <topology evidence="3">Multi-pass membrane protein</topology>
    </subcellularLocation>
    <subcellularLocation>
        <location evidence="2">Golgi apparatus membrane</location>
    </subcellularLocation>
    <subcellularLocation>
        <location evidence="1">Nucleus</location>
    </subcellularLocation>
</comment>
<evidence type="ECO:0000256" key="6">
    <source>
        <dbReference type="ARBA" id="ARBA00022692"/>
    </source>
</evidence>
<evidence type="ECO:0000256" key="15">
    <source>
        <dbReference type="ARBA" id="ARBA00023163"/>
    </source>
</evidence>
<reference evidence="22" key="1">
    <citation type="submission" date="2015-07" db="EMBL/GenBank/DDBJ databases">
        <title>MeaNS - Measles Nucleotide Surveillance Program.</title>
        <authorList>
            <person name="Tran T."/>
            <person name="Druce J."/>
        </authorList>
    </citation>
    <scope>NUCLEOTIDE SEQUENCE</scope>
    <source>
        <strain evidence="22">UCB-OBI-ISO-001</strain>
        <tissue evidence="22">Gonad</tissue>
    </source>
</reference>
<name>A0A0L8H136_OCTBM</name>
<dbReference type="GO" id="GO:0012507">
    <property type="term" value="C:ER to Golgi transport vesicle membrane"/>
    <property type="evidence" value="ECO:0007669"/>
    <property type="project" value="UniProtKB-SubCell"/>
</dbReference>
<proteinExistence type="inferred from homology"/>
<evidence type="ECO:0000256" key="11">
    <source>
        <dbReference type="ARBA" id="ARBA00023098"/>
    </source>
</evidence>
<dbReference type="Pfam" id="PF00010">
    <property type="entry name" value="HLH"/>
    <property type="match status" value="1"/>
</dbReference>
<dbReference type="GO" id="GO:0005789">
    <property type="term" value="C:endoplasmic reticulum membrane"/>
    <property type="evidence" value="ECO:0007669"/>
    <property type="project" value="UniProtKB-SubCell"/>
</dbReference>
<sequence length="1039" mass="116472">MLINQPQLQAVAVTSAVQQPIVSLTPTTSLQNAQQINLLLHQQQLPQQQATTATAVVQPQQQQQPLQQVVPQAVVATSPQTVVQPHHHHQQQQQLPPQPPQQQQPQQQQPQQQQQPVNVNVTSNGISSLQNVTTTSPVNMQQLHQLLIQSQLIKPQEVNGNVVALTSPPASNSLVTSGNTILTTSIPLQMVGEGDKLPINRLNTSPLKKNRGEKRTAHNAIEKRYRLSINDKIIELKNLVVGTEAKLNKSAILRKAIDYIRYIQNTNTRLKQENMALRLLAKKQNLEDNLAGAQLKSDPTMVLTPPGSITGSPSRSPPTASSDSEMSSPPSPLFDDSSQNSGDMKTSWSDGHIFNIGMLDRSRLALCMFMFGVLAFNPFGFFLNTKMYSDYYGMPSEHSSRSLLVSTTKKEMISYWPFLPQILNSIFILIMLLMLFVYGEPVKSKNSQASVAYWRHKKQSDQYITQGNYAASAQQLHLGLLALGRPLPTSKIDLVASLAWHSLRQFLHYIYLGRWLSNRAGGLWSKEFEASEVKQSAVNAALAYHKLHQLHLTGHTSGSSAYGINLALCAVNLAEAAGEMLPTSTLAEIYATAAITIHQSAPFNLKSLCRYFLHKVSHACSRCEGKVPAYIQWLCHKDGYRFFVDSFWDISFEESSFSSIGNHVDPLAIVTRHFREHLLAKSLAILNNPSQKWERTSFISEVTQYTQLLADCSCLQSKESTILIQESVKLPNQVVPSVLDVDEIARWWSAIVNVATYWFTGDYGNAERNFHLLDVFPKKFIGASDPLPKAVFFAYKARRRFLSSTQNISDSSILRQCDHAGRLLRESLKFEKSSDHSDVIKGIQLLTCDFLLRTRRELWQQRQSQDPSYTRPSHSHIIAFQQDLYCLRRVTHTMKHALKKVFLYEATARIMVGANPYRTQQLLDQSLRRRAGKGKEDESSLNHDNKSHIGNHDEASALILASCHLPTATSTSETIGGHNLSRRQMVEEAAHLYGTLQDKRAVNMCQSLLKTLEEYQYKPDLVPSVAQLSKYPVPQAVKC</sequence>
<evidence type="ECO:0000256" key="9">
    <source>
        <dbReference type="ARBA" id="ARBA00023015"/>
    </source>
</evidence>
<feature type="region of interest" description="Disordered" evidence="19">
    <location>
        <begin position="79"/>
        <end position="118"/>
    </location>
</feature>
<feature type="compositionally biased region" description="Basic and acidic residues" evidence="19">
    <location>
        <begin position="933"/>
        <end position="948"/>
    </location>
</feature>
<dbReference type="InterPro" id="IPR036638">
    <property type="entry name" value="HLH_DNA-bd_sf"/>
</dbReference>
<keyword evidence="9" id="KW-0805">Transcription regulation</keyword>
<evidence type="ECO:0000256" key="1">
    <source>
        <dbReference type="ARBA" id="ARBA00004123"/>
    </source>
</evidence>
<feature type="compositionally biased region" description="Low complexity" evidence="19">
    <location>
        <begin position="103"/>
        <end position="116"/>
    </location>
</feature>
<dbReference type="InterPro" id="IPR011598">
    <property type="entry name" value="bHLH_dom"/>
</dbReference>
<dbReference type="GO" id="GO:0000139">
    <property type="term" value="C:Golgi membrane"/>
    <property type="evidence" value="ECO:0007669"/>
    <property type="project" value="UniProtKB-SubCell"/>
</dbReference>
<keyword evidence="5" id="KW-0153">Cholesterol metabolism</keyword>
<keyword evidence="7" id="KW-0256">Endoplasmic reticulum</keyword>
<keyword evidence="16" id="KW-0539">Nucleus</keyword>
<dbReference type="GO" id="GO:0046983">
    <property type="term" value="F:protein dimerization activity"/>
    <property type="evidence" value="ECO:0007669"/>
    <property type="project" value="InterPro"/>
</dbReference>
<keyword evidence="12" id="KW-0238">DNA-binding</keyword>
<feature type="region of interest" description="Disordered" evidence="19">
    <location>
        <begin position="294"/>
        <end position="344"/>
    </location>
</feature>
<feature type="compositionally biased region" description="Low complexity" evidence="19">
    <location>
        <begin position="317"/>
        <end position="328"/>
    </location>
</feature>